<dbReference type="GeneID" id="54330987"/>
<evidence type="ECO:0000259" key="1">
    <source>
        <dbReference type="Pfam" id="PF14033"/>
    </source>
</evidence>
<feature type="domain" description="DUF4246" evidence="1">
    <location>
        <begin position="7"/>
        <end position="136"/>
    </location>
</feature>
<dbReference type="EMBL" id="QUQM01000006">
    <property type="protein sequence ID" value="KAA8644087.1"/>
    <property type="molecule type" value="Genomic_DNA"/>
</dbReference>
<dbReference type="AlphaFoldDB" id="A0A5M9MMY8"/>
<gene>
    <name evidence="2" type="ORF">ATNIH1004_008285</name>
</gene>
<sequence length="330" mass="37938">MEGRLFNTGVVKSDTSISEDLKRSLREAVRPLEDVPEKQKDYHRGSDRKVVDLVHPVGQGEVFSLPPKDQATIFDYIYNDPEIDAGSRWRLGRFRDLQPFSRKFQWMPCDVEFTQDGGCHIVSYINSLHPNEYRPLCGVRGGALNTTSYERVEFHDHSDPEPKAETEEVESEELYDRYEEWESFAQKGLQVIFKLANIELAPEKPDYEGGIWHVEGQMHICATTLCYYDSENITENNLSFRQRAETDPNNILYPQGRHEFLYKVFGFGPDIDSNGETHITQHLGSVSTHEGRLLAFPNILQHRVSPFSLADRSKPGLRKILALFLVLIFT</sequence>
<dbReference type="PANTHER" id="PTHR33119:SF1">
    <property type="entry name" value="FE2OG DIOXYGENASE DOMAIN-CONTAINING PROTEIN"/>
    <property type="match status" value="1"/>
</dbReference>
<comment type="caution">
    <text evidence="2">The sequence shown here is derived from an EMBL/GenBank/DDBJ whole genome shotgun (WGS) entry which is preliminary data.</text>
</comment>
<accession>A0A5M9MMY8</accession>
<organism evidence="2 3">
    <name type="scientific">Aspergillus tanneri</name>
    <dbReference type="NCBI Taxonomy" id="1220188"/>
    <lineage>
        <taxon>Eukaryota</taxon>
        <taxon>Fungi</taxon>
        <taxon>Dikarya</taxon>
        <taxon>Ascomycota</taxon>
        <taxon>Pezizomycotina</taxon>
        <taxon>Eurotiomycetes</taxon>
        <taxon>Eurotiomycetidae</taxon>
        <taxon>Eurotiales</taxon>
        <taxon>Aspergillaceae</taxon>
        <taxon>Aspergillus</taxon>
        <taxon>Aspergillus subgen. Circumdati</taxon>
    </lineage>
</organism>
<proteinExistence type="predicted"/>
<dbReference type="OrthoDB" id="415532at2759"/>
<feature type="domain" description="DUF4246" evidence="1">
    <location>
        <begin position="156"/>
        <end position="326"/>
    </location>
</feature>
<reference evidence="2 3" key="1">
    <citation type="submission" date="2019-08" db="EMBL/GenBank/DDBJ databases">
        <title>The genome sequence of a newly discovered highly antifungal drug resistant Aspergillus species, Aspergillus tanneri NIH 1004.</title>
        <authorList>
            <person name="Mounaud S."/>
            <person name="Singh I."/>
            <person name="Joardar V."/>
            <person name="Pakala S."/>
            <person name="Pakala S."/>
            <person name="Venepally P."/>
            <person name="Chung J.K."/>
            <person name="Losada L."/>
            <person name="Nierman W.C."/>
        </authorList>
    </citation>
    <scope>NUCLEOTIDE SEQUENCE [LARGE SCALE GENOMIC DNA]</scope>
    <source>
        <strain evidence="2 3">NIH1004</strain>
    </source>
</reference>
<dbReference type="Proteomes" id="UP000324241">
    <property type="component" value="Unassembled WGS sequence"/>
</dbReference>
<dbReference type="VEuPathDB" id="FungiDB:EYZ11_007053"/>
<dbReference type="VEuPathDB" id="FungiDB:EYZ11_005465"/>
<dbReference type="InterPro" id="IPR049192">
    <property type="entry name" value="DUF4246_C"/>
</dbReference>
<protein>
    <recommendedName>
        <fullName evidence="1">DUF4246 domain-containing protein</fullName>
    </recommendedName>
</protein>
<name>A0A5M9MMY8_9EURO</name>
<evidence type="ECO:0000313" key="2">
    <source>
        <dbReference type="EMBL" id="KAA8644087.1"/>
    </source>
</evidence>
<dbReference type="PANTHER" id="PTHR33119">
    <property type="entry name" value="IFI3P"/>
    <property type="match status" value="1"/>
</dbReference>
<dbReference type="Pfam" id="PF14033">
    <property type="entry name" value="DUF4246"/>
    <property type="match status" value="2"/>
</dbReference>
<evidence type="ECO:0000313" key="3">
    <source>
        <dbReference type="Proteomes" id="UP000324241"/>
    </source>
</evidence>
<dbReference type="InterPro" id="IPR025340">
    <property type="entry name" value="DUF4246"/>
</dbReference>
<dbReference type="RefSeq" id="XP_033423448.1">
    <property type="nucleotide sequence ID" value="XM_033572896.1"/>
</dbReference>